<evidence type="ECO:0000259" key="10">
    <source>
        <dbReference type="Pfam" id="PF00060"/>
    </source>
</evidence>
<reference evidence="12 13" key="1">
    <citation type="submission" date="2024-06" db="EMBL/GenBank/DDBJ databases">
        <title>A chromosome-level genome assembly of beet webworm, Loxostege sticticalis.</title>
        <authorList>
            <person name="Zhang Y."/>
        </authorList>
    </citation>
    <scope>NUCLEOTIDE SEQUENCE [LARGE SCALE GENOMIC DNA]</scope>
    <source>
        <strain evidence="12">AQ028</strain>
        <tissue evidence="12">Male pupae</tissue>
    </source>
</reference>
<keyword evidence="8" id="KW-0325">Glycoprotein</keyword>
<dbReference type="PANTHER" id="PTHR42643">
    <property type="entry name" value="IONOTROPIC RECEPTOR 20A-RELATED"/>
    <property type="match status" value="1"/>
</dbReference>
<keyword evidence="3" id="KW-1003">Cell membrane</keyword>
<evidence type="ECO:0008006" key="14">
    <source>
        <dbReference type="Google" id="ProtNLM"/>
    </source>
</evidence>
<comment type="caution">
    <text evidence="12">The sequence shown here is derived from an EMBL/GenBank/DDBJ whole genome shotgun (WGS) entry which is preliminary data.</text>
</comment>
<organism evidence="12 13">
    <name type="scientific">Loxostege sticticalis</name>
    <name type="common">Beet webworm moth</name>
    <dbReference type="NCBI Taxonomy" id="481309"/>
    <lineage>
        <taxon>Eukaryota</taxon>
        <taxon>Metazoa</taxon>
        <taxon>Ecdysozoa</taxon>
        <taxon>Arthropoda</taxon>
        <taxon>Hexapoda</taxon>
        <taxon>Insecta</taxon>
        <taxon>Pterygota</taxon>
        <taxon>Neoptera</taxon>
        <taxon>Endopterygota</taxon>
        <taxon>Lepidoptera</taxon>
        <taxon>Glossata</taxon>
        <taxon>Ditrysia</taxon>
        <taxon>Pyraloidea</taxon>
        <taxon>Crambidae</taxon>
        <taxon>Pyraustinae</taxon>
        <taxon>Loxostege</taxon>
    </lineage>
</organism>
<evidence type="ECO:0000256" key="2">
    <source>
        <dbReference type="ARBA" id="ARBA00008685"/>
    </source>
</evidence>
<dbReference type="Pfam" id="PF24576">
    <property type="entry name" value="IR75A_N"/>
    <property type="match status" value="1"/>
</dbReference>
<name>A0ABD0T060_LOXSC</name>
<evidence type="ECO:0000256" key="1">
    <source>
        <dbReference type="ARBA" id="ARBA00004651"/>
    </source>
</evidence>
<dbReference type="Gene3D" id="1.10.287.70">
    <property type="match status" value="1"/>
</dbReference>
<dbReference type="Proteomes" id="UP001549921">
    <property type="component" value="Unassembled WGS sequence"/>
</dbReference>
<dbReference type="PANTHER" id="PTHR42643:SF33">
    <property type="entry name" value="GLUTAMATE RECEPTOR 2-LIKE PROTEIN"/>
    <property type="match status" value="1"/>
</dbReference>
<feature type="transmembrane region" description="Helical" evidence="9">
    <location>
        <begin position="304"/>
        <end position="323"/>
    </location>
</feature>
<dbReference type="GO" id="GO:0050906">
    <property type="term" value="P:detection of stimulus involved in sensory perception"/>
    <property type="evidence" value="ECO:0007669"/>
    <property type="project" value="UniProtKB-ARBA"/>
</dbReference>
<dbReference type="Pfam" id="PF00060">
    <property type="entry name" value="Lig_chan"/>
    <property type="match status" value="1"/>
</dbReference>
<proteinExistence type="inferred from homology"/>
<keyword evidence="7" id="KW-0675">Receptor</keyword>
<evidence type="ECO:0000256" key="7">
    <source>
        <dbReference type="ARBA" id="ARBA00023170"/>
    </source>
</evidence>
<dbReference type="AlphaFoldDB" id="A0ABD0T060"/>
<evidence type="ECO:0000256" key="9">
    <source>
        <dbReference type="SAM" id="Phobius"/>
    </source>
</evidence>
<evidence type="ECO:0000313" key="12">
    <source>
        <dbReference type="EMBL" id="KAL0830966.1"/>
    </source>
</evidence>
<evidence type="ECO:0000256" key="8">
    <source>
        <dbReference type="ARBA" id="ARBA00023180"/>
    </source>
</evidence>
<dbReference type="SUPFAM" id="SSF53850">
    <property type="entry name" value="Periplasmic binding protein-like II"/>
    <property type="match status" value="1"/>
</dbReference>
<sequence length="597" mass="67315">MDTISLIPAFFLSKNIYFLTTFLCWNSEELHNLWRLGQQQGLRIRAMAAGPATPPLPPDDLHREGVVLDLACPYADHIIQAASETRGFNYRYAWLLLHNSSFDATSLDSVLSGSVILPDADVTFASDDKLLDVYRIKADQPLLATTLGVVRNSTRRDLEQMWGVLKSTVSRRKNLNNVFLKGATIITQPQNFKGWNDLTVRHIDTFPKLMYPLLMHCAEDLNFRLNLLQVELYGDERNGSFDGLAGMLQRRDIEVGVTTLFMRHDRLNVMHFCSETLELKGAFIFRQPPQSSVNNVFLLPFSRGVWAASALVFTAAGGLLAALSRPRWLRDADPDLVQLSAAEAFTFAVGTICQQGCYVNPHAVSVRMLMFFTLLASLFTFTSYSAKIVAILQTPSDAIQTIDDLTHSPMALGVQESTYKRVYFAESDDPATQRLYRRKLLPQGERAYLSIVDGIARVRNGLFAFQVEESSGYDVISKTFTEQEKCGLKQIQAFKLPMVAVPILKHSGYRELFAARLRWQRETGIMDRERRVWMASKPRCDSDGGGFLSVRLSDVLPAVQVLIYGMLLAAIQLFAEIALHRATERIKRKNKIRGKRE</sequence>
<keyword evidence="4 9" id="KW-0812">Transmembrane</keyword>
<evidence type="ECO:0000256" key="6">
    <source>
        <dbReference type="ARBA" id="ARBA00023136"/>
    </source>
</evidence>
<evidence type="ECO:0000256" key="3">
    <source>
        <dbReference type="ARBA" id="ARBA00022475"/>
    </source>
</evidence>
<dbReference type="InterPro" id="IPR052192">
    <property type="entry name" value="Insect_Ionotropic_Sensory_Rcpt"/>
</dbReference>
<protein>
    <recommendedName>
        <fullName evidence="14">Ionotropic receptor</fullName>
    </recommendedName>
</protein>
<dbReference type="InterPro" id="IPR001320">
    <property type="entry name" value="Iontro_rcpt_C"/>
</dbReference>
<accession>A0ABD0T060</accession>
<feature type="domain" description="Ionotropic receptor 75a N-terminal" evidence="11">
    <location>
        <begin position="4"/>
        <end position="184"/>
    </location>
</feature>
<comment type="similarity">
    <text evidence="2">Belongs to the glutamate-gated ion channel (TC 1.A.10.1) family.</text>
</comment>
<dbReference type="GO" id="GO:0005886">
    <property type="term" value="C:plasma membrane"/>
    <property type="evidence" value="ECO:0007669"/>
    <property type="project" value="UniProtKB-SubCell"/>
</dbReference>
<dbReference type="Gene3D" id="3.40.190.10">
    <property type="entry name" value="Periplasmic binding protein-like II"/>
    <property type="match status" value="1"/>
</dbReference>
<keyword evidence="6 9" id="KW-0472">Membrane</keyword>
<dbReference type="EMBL" id="JBEDNZ010000012">
    <property type="protein sequence ID" value="KAL0830966.1"/>
    <property type="molecule type" value="Genomic_DNA"/>
</dbReference>
<evidence type="ECO:0000313" key="13">
    <source>
        <dbReference type="Proteomes" id="UP001549921"/>
    </source>
</evidence>
<evidence type="ECO:0000256" key="4">
    <source>
        <dbReference type="ARBA" id="ARBA00022692"/>
    </source>
</evidence>
<feature type="transmembrane region" description="Helical" evidence="9">
    <location>
        <begin position="561"/>
        <end position="579"/>
    </location>
</feature>
<comment type="subcellular location">
    <subcellularLocation>
        <location evidence="1">Cell membrane</location>
        <topology evidence="1">Multi-pass membrane protein</topology>
    </subcellularLocation>
</comment>
<keyword evidence="5 9" id="KW-1133">Transmembrane helix</keyword>
<feature type="domain" description="Ionotropic glutamate receptor C-terminal" evidence="10">
    <location>
        <begin position="305"/>
        <end position="483"/>
    </location>
</feature>
<gene>
    <name evidence="12" type="ORF">ABMA28_001854</name>
</gene>
<feature type="transmembrane region" description="Helical" evidence="9">
    <location>
        <begin position="368"/>
        <end position="386"/>
    </location>
</feature>
<evidence type="ECO:0000259" key="11">
    <source>
        <dbReference type="Pfam" id="PF24576"/>
    </source>
</evidence>
<evidence type="ECO:0000256" key="5">
    <source>
        <dbReference type="ARBA" id="ARBA00022989"/>
    </source>
</evidence>
<dbReference type="InterPro" id="IPR057074">
    <property type="entry name" value="IR75A_N"/>
</dbReference>